<dbReference type="PANTHER" id="PTHR12599:SF0">
    <property type="entry name" value="PTERIN-4-ALPHA-CARBINOLAMINE DEHYDRATASE"/>
    <property type="match status" value="1"/>
</dbReference>
<evidence type="ECO:0000256" key="1">
    <source>
        <dbReference type="ARBA" id="ARBA00001554"/>
    </source>
</evidence>
<dbReference type="Pfam" id="PF01329">
    <property type="entry name" value="Pterin_4a"/>
    <property type="match status" value="1"/>
</dbReference>
<evidence type="ECO:0000313" key="5">
    <source>
        <dbReference type="EMBL" id="PJJ83805.1"/>
    </source>
</evidence>
<dbReference type="AlphaFoldDB" id="A0A2H9VSL8"/>
<dbReference type="Proteomes" id="UP000242687">
    <property type="component" value="Unassembled WGS sequence"/>
</dbReference>
<reference evidence="5 6" key="1">
    <citation type="submission" date="2017-11" db="EMBL/GenBank/DDBJ databases">
        <title>Genomic Encyclopedia of Archaeal and Bacterial Type Strains, Phase II (KMG-II): From Individual Species to Whole Genera.</title>
        <authorList>
            <person name="Goeker M."/>
        </authorList>
    </citation>
    <scope>NUCLEOTIDE SEQUENCE [LARGE SCALE GENOMIC DNA]</scope>
    <source>
        <strain evidence="5 6">DSM 28175</strain>
    </source>
</reference>
<protein>
    <recommendedName>
        <fullName evidence="3">4a-hydroxytetrahydrobiopterin dehydratase</fullName>
        <ecNumber evidence="3">4.2.1.96</ecNumber>
    </recommendedName>
</protein>
<sequence length="90" mass="10353">MWQQQNNQLYRSFTFKDFKQAFVFMSEVAELAEHHNHHPTWTNTYNKVEIWLSTHSAGNMVTDKDNELAAAIDAVLLKMQGDEPAGEINA</sequence>
<dbReference type="Gene3D" id="3.30.1360.20">
    <property type="entry name" value="Transcriptional coactivator/pterin dehydratase"/>
    <property type="match status" value="1"/>
</dbReference>
<keyword evidence="6" id="KW-1185">Reference proteome</keyword>
<dbReference type="GO" id="GO:0006729">
    <property type="term" value="P:tetrahydrobiopterin biosynthetic process"/>
    <property type="evidence" value="ECO:0007669"/>
    <property type="project" value="InterPro"/>
</dbReference>
<dbReference type="OrthoDB" id="9794987at2"/>
<dbReference type="PANTHER" id="PTHR12599">
    <property type="entry name" value="PTERIN-4-ALPHA-CARBINOLAMINE DEHYDRATASE"/>
    <property type="match status" value="1"/>
</dbReference>
<evidence type="ECO:0000256" key="3">
    <source>
        <dbReference type="ARBA" id="ARBA00013252"/>
    </source>
</evidence>
<dbReference type="SUPFAM" id="SSF55248">
    <property type="entry name" value="PCD-like"/>
    <property type="match status" value="1"/>
</dbReference>
<keyword evidence="4" id="KW-0456">Lyase</keyword>
<accession>A0A2H9VSL8</accession>
<organism evidence="5 6">
    <name type="scientific">Mucilaginibacter auburnensis</name>
    <dbReference type="NCBI Taxonomy" id="1457233"/>
    <lineage>
        <taxon>Bacteria</taxon>
        <taxon>Pseudomonadati</taxon>
        <taxon>Bacteroidota</taxon>
        <taxon>Sphingobacteriia</taxon>
        <taxon>Sphingobacteriales</taxon>
        <taxon>Sphingobacteriaceae</taxon>
        <taxon>Mucilaginibacter</taxon>
    </lineage>
</organism>
<dbReference type="EMBL" id="PGFJ01000001">
    <property type="protein sequence ID" value="PJJ83805.1"/>
    <property type="molecule type" value="Genomic_DNA"/>
</dbReference>
<gene>
    <name evidence="5" type="ORF">CLV57_0800</name>
</gene>
<proteinExistence type="inferred from homology"/>
<dbReference type="GO" id="GO:0008124">
    <property type="term" value="F:4-alpha-hydroxytetrahydrobiopterin dehydratase activity"/>
    <property type="evidence" value="ECO:0007669"/>
    <property type="project" value="UniProtKB-EC"/>
</dbReference>
<dbReference type="InterPro" id="IPR001533">
    <property type="entry name" value="Pterin_deHydtase"/>
</dbReference>
<comment type="similarity">
    <text evidence="2">Belongs to the pterin-4-alpha-carbinolamine dehydratase family.</text>
</comment>
<dbReference type="EC" id="4.2.1.96" evidence="3"/>
<dbReference type="RefSeq" id="WP_100340043.1">
    <property type="nucleotide sequence ID" value="NZ_PGFJ01000001.1"/>
</dbReference>
<comment type="caution">
    <text evidence="5">The sequence shown here is derived from an EMBL/GenBank/DDBJ whole genome shotgun (WGS) entry which is preliminary data.</text>
</comment>
<evidence type="ECO:0000256" key="4">
    <source>
        <dbReference type="ARBA" id="ARBA00023239"/>
    </source>
</evidence>
<name>A0A2H9VSL8_9SPHI</name>
<evidence type="ECO:0000313" key="6">
    <source>
        <dbReference type="Proteomes" id="UP000242687"/>
    </source>
</evidence>
<evidence type="ECO:0000256" key="2">
    <source>
        <dbReference type="ARBA" id="ARBA00006472"/>
    </source>
</evidence>
<dbReference type="InterPro" id="IPR036428">
    <property type="entry name" value="PCD_sf"/>
</dbReference>
<comment type="catalytic activity">
    <reaction evidence="1">
        <text>(4aS,6R)-4a-hydroxy-L-erythro-5,6,7,8-tetrahydrobiopterin = (6R)-L-erythro-6,7-dihydrobiopterin + H2O</text>
        <dbReference type="Rhea" id="RHEA:11920"/>
        <dbReference type="ChEBI" id="CHEBI:15377"/>
        <dbReference type="ChEBI" id="CHEBI:15642"/>
        <dbReference type="ChEBI" id="CHEBI:43120"/>
        <dbReference type="EC" id="4.2.1.96"/>
    </reaction>
</comment>